<comment type="similarity">
    <text evidence="1">Belongs to the ROK (NagC/XylR) family.</text>
</comment>
<dbReference type="CDD" id="cd24068">
    <property type="entry name" value="ASKHA_NBD_ROK_FnNanK-like"/>
    <property type="match status" value="1"/>
</dbReference>
<dbReference type="Proteomes" id="UP000266340">
    <property type="component" value="Unassembled WGS sequence"/>
</dbReference>
<name>A0A398CNS3_9BACL</name>
<dbReference type="RefSeq" id="WP_119151820.1">
    <property type="nucleotide sequence ID" value="NZ_JBHSOV010000032.1"/>
</dbReference>
<dbReference type="Gene3D" id="3.30.420.40">
    <property type="match status" value="2"/>
</dbReference>
<dbReference type="PANTHER" id="PTHR18964:SF149">
    <property type="entry name" value="BIFUNCTIONAL UDP-N-ACETYLGLUCOSAMINE 2-EPIMERASE_N-ACETYLMANNOSAMINE KINASE"/>
    <property type="match status" value="1"/>
</dbReference>
<dbReference type="SUPFAM" id="SSF53067">
    <property type="entry name" value="Actin-like ATPase domain"/>
    <property type="match status" value="1"/>
</dbReference>
<protein>
    <submittedName>
        <fullName evidence="2">ROK family protein</fullName>
    </submittedName>
</protein>
<comment type="caution">
    <text evidence="2">The sequence shown here is derived from an EMBL/GenBank/DDBJ whole genome shotgun (WGS) entry which is preliminary data.</text>
</comment>
<evidence type="ECO:0000313" key="3">
    <source>
        <dbReference type="Proteomes" id="UP000266340"/>
    </source>
</evidence>
<dbReference type="EMBL" id="QXJM01000040">
    <property type="protein sequence ID" value="RIE01567.1"/>
    <property type="molecule type" value="Genomic_DNA"/>
</dbReference>
<dbReference type="InterPro" id="IPR000600">
    <property type="entry name" value="ROK"/>
</dbReference>
<dbReference type="Pfam" id="PF00480">
    <property type="entry name" value="ROK"/>
    <property type="match status" value="1"/>
</dbReference>
<dbReference type="InterPro" id="IPR049874">
    <property type="entry name" value="ROK_cs"/>
</dbReference>
<dbReference type="AlphaFoldDB" id="A0A398CNS3"/>
<dbReference type="InterPro" id="IPR043129">
    <property type="entry name" value="ATPase_NBD"/>
</dbReference>
<evidence type="ECO:0000256" key="1">
    <source>
        <dbReference type="ARBA" id="ARBA00006479"/>
    </source>
</evidence>
<dbReference type="PROSITE" id="PS01125">
    <property type="entry name" value="ROK"/>
    <property type="match status" value="1"/>
</dbReference>
<dbReference type="OrthoDB" id="9795247at2"/>
<evidence type="ECO:0000313" key="2">
    <source>
        <dbReference type="EMBL" id="RIE01567.1"/>
    </source>
</evidence>
<organism evidence="2 3">
    <name type="scientific">Cohnella faecalis</name>
    <dbReference type="NCBI Taxonomy" id="2315694"/>
    <lineage>
        <taxon>Bacteria</taxon>
        <taxon>Bacillati</taxon>
        <taxon>Bacillota</taxon>
        <taxon>Bacilli</taxon>
        <taxon>Bacillales</taxon>
        <taxon>Paenibacillaceae</taxon>
        <taxon>Cohnella</taxon>
    </lineage>
</organism>
<sequence length="326" mass="34612">MEPRANSQEAPFAVGVDVGGTKIHAGVINRQGDVIAEHYLPTLVHQQDVISRIIEAIECVVQKAGPAFQGTPFKGIGIGTAGQIHWETGTVQYGLDLIPGYTGTPIKSILEQKFSLPVYVDNDVNVLALTEKYFGIGSKARHMLCLALGTGVGGAVVIDGKLVHGSWGAAGEIGHMSVNYKGPTCICGGIGCLELYASGTGIARMMQELQERKGIAGNPIPIESKEVVRRWLQGDSDSTQIMDEVIMALGAGISSLIHILNPDAIVIGGGVAEIGEPLFGPLRDEVAKRTMPSLHKDVWIGPACMRNRSGMIGAGLQAWEYESFSL</sequence>
<reference evidence="2 3" key="1">
    <citation type="submission" date="2018-09" db="EMBL/GenBank/DDBJ databases">
        <title>Cohnella cavernae sp. nov., isolated from a karst cave.</title>
        <authorList>
            <person name="Zhu H."/>
        </authorList>
    </citation>
    <scope>NUCLEOTIDE SEQUENCE [LARGE SCALE GENOMIC DNA]</scope>
    <source>
        <strain evidence="2 3">K2E09-144</strain>
    </source>
</reference>
<gene>
    <name evidence="2" type="ORF">D3H35_24785</name>
</gene>
<keyword evidence="3" id="KW-1185">Reference proteome</keyword>
<dbReference type="PANTHER" id="PTHR18964">
    <property type="entry name" value="ROK (REPRESSOR, ORF, KINASE) FAMILY"/>
    <property type="match status" value="1"/>
</dbReference>
<proteinExistence type="inferred from homology"/>
<accession>A0A398CNS3</accession>